<dbReference type="KEGG" id="acru:HHL28_03915"/>
<reference evidence="1" key="1">
    <citation type="submission" date="2020-04" db="EMBL/GenBank/DDBJ databases">
        <title>A desert anoxygenic phototrophic bacterium fixes CO2 using RubisCO under aerobic conditions.</title>
        <authorList>
            <person name="Tang K."/>
        </authorList>
    </citation>
    <scope>NUCLEOTIDE SEQUENCE [LARGE SCALE GENOMIC DNA]</scope>
    <source>
        <strain evidence="1">MIMtkB3</strain>
    </source>
</reference>
<dbReference type="EMBL" id="CP051775">
    <property type="protein sequence ID" value="QJE72357.1"/>
    <property type="molecule type" value="Genomic_DNA"/>
</dbReference>
<sequence length="597" mass="67007">MTAETDKWIEGRQKLGELFTKLKIKTVVIVDDEYERIPGPSDVTRVFLSQEGDEGRRQKLRAILSSVPFDEPDENWTDQLLRALSEATPDQLKTVAALTADLTDGESDAAVLSQVEAWLPENIHLARLTPAEWESAADGYLGSCSHESRTLFLFDQELGTATLPSARTFRTGVDIIRSLVSRHPEKFGKNFFCGILSHTIEANDEIGKWRKLANDNEAGLKLKHFMALSKKNVRAGENFFRSIRRTVLNIYCEEIKEVAEENFAIALKSALDSFRDIDPIDFEHIVLKSSDKDGVAEIETIQRVYLILHRASARSAFLTQDRRRKMQDSAKQARAIADVDRGGTNHSLVRLRKLRHDELFDDGGNINPCHEPVRNGDIFEVGSGADTQRYVLIGQPCDLMVRKDGKRSRENNFKIAFLAPLTMLDVSTTPEDKKGVNFFSLPHVNSGGDLQAIVRFSEATVANLEVLDLSVLNDDGACKVEKDKSPDPDAFYHLSWVKRAGLLQSRYSKIIREVEDFERRHGADAAKEFGKWRMPSLAMSSSLRFLGSFSKGAITYPVTRVSRAIEPLSNQMLAAFGEFVAREARDHDYSLLEVVAS</sequence>
<evidence type="ECO:0000313" key="1">
    <source>
        <dbReference type="EMBL" id="QJE72357.1"/>
    </source>
</evidence>
<evidence type="ECO:0000313" key="2">
    <source>
        <dbReference type="Proteomes" id="UP000501891"/>
    </source>
</evidence>
<accession>A0A858R4P7</accession>
<dbReference type="AlphaFoldDB" id="A0A858R4P7"/>
<gene>
    <name evidence="1" type="ORF">HHL28_03915</name>
</gene>
<keyword evidence="2" id="KW-1185">Reference proteome</keyword>
<protein>
    <submittedName>
        <fullName evidence="1">Uncharacterized protein</fullName>
    </submittedName>
</protein>
<name>A0A858R4P7_9PROT</name>
<organism evidence="1 2">
    <name type="scientific">Aerophototrophica crusticola</name>
    <dbReference type="NCBI Taxonomy" id="1709002"/>
    <lineage>
        <taxon>Bacteria</taxon>
        <taxon>Pseudomonadati</taxon>
        <taxon>Pseudomonadota</taxon>
        <taxon>Alphaproteobacteria</taxon>
        <taxon>Rhodospirillales</taxon>
        <taxon>Rhodospirillaceae</taxon>
        <taxon>Aerophototrophica</taxon>
    </lineage>
</organism>
<dbReference type="Proteomes" id="UP000501891">
    <property type="component" value="Chromosome"/>
</dbReference>
<proteinExistence type="predicted"/>